<keyword evidence="1" id="KW-0479">Metal-binding</keyword>
<dbReference type="InParanoid" id="S7WC79"/>
<sequence>MVEVSDKSEEERITFKRKRLIKSIKSPLGMKRIRTERILPVKICEEKKKSLEERCYKCKKRLLSYLQFACRCGNKYCSIHRFYDKHECTFDYKQDNVKKMSRENAKITCDKISRV</sequence>
<dbReference type="GO" id="GO:0008270">
    <property type="term" value="F:zinc ion binding"/>
    <property type="evidence" value="ECO:0007669"/>
    <property type="project" value="UniProtKB-KW"/>
</dbReference>
<keyword evidence="7" id="KW-1185">Reference proteome</keyword>
<evidence type="ECO:0000256" key="4">
    <source>
        <dbReference type="PROSITE-ProRule" id="PRU00449"/>
    </source>
</evidence>
<dbReference type="InterPro" id="IPR000058">
    <property type="entry name" value="Znf_AN1"/>
</dbReference>
<dbReference type="SUPFAM" id="SSF118310">
    <property type="entry name" value="AN1-like Zinc finger"/>
    <property type="match status" value="1"/>
</dbReference>
<dbReference type="STRING" id="1358809.S7WC79"/>
<dbReference type="Gene3D" id="4.10.1110.10">
    <property type="entry name" value="AN1-like Zinc finger"/>
    <property type="match status" value="1"/>
</dbReference>
<dbReference type="HOGENOM" id="CLU_057016_6_1_1"/>
<evidence type="ECO:0000256" key="3">
    <source>
        <dbReference type="ARBA" id="ARBA00022833"/>
    </source>
</evidence>
<dbReference type="AlphaFoldDB" id="S7WC79"/>
<reference evidence="7" key="1">
    <citation type="journal article" date="2013" name="PLoS Genet.">
        <title>The genome of Spraguea lophii and the basis of host-microsporidian interactions.</title>
        <authorList>
            <person name="Campbell S.E."/>
            <person name="Williams T.A."/>
            <person name="Yousuf A."/>
            <person name="Soanes D.M."/>
            <person name="Paszkiewicz K.H."/>
            <person name="Williams B.A.P."/>
        </authorList>
    </citation>
    <scope>NUCLEOTIDE SEQUENCE [LARGE SCALE GENOMIC DNA]</scope>
    <source>
        <strain evidence="7">42_110</strain>
    </source>
</reference>
<evidence type="ECO:0000256" key="2">
    <source>
        <dbReference type="ARBA" id="ARBA00022771"/>
    </source>
</evidence>
<dbReference type="PROSITE" id="PS51039">
    <property type="entry name" value="ZF_AN1"/>
    <property type="match status" value="1"/>
</dbReference>
<feature type="domain" description="AN1-type" evidence="5">
    <location>
        <begin position="49"/>
        <end position="96"/>
    </location>
</feature>
<evidence type="ECO:0000256" key="1">
    <source>
        <dbReference type="ARBA" id="ARBA00022723"/>
    </source>
</evidence>
<dbReference type="VEuPathDB" id="MicrosporidiaDB:SLOPH_128"/>
<dbReference type="Proteomes" id="UP000014978">
    <property type="component" value="Unassembled WGS sequence"/>
</dbReference>
<dbReference type="SMART" id="SM00154">
    <property type="entry name" value="ZnF_AN1"/>
    <property type="match status" value="1"/>
</dbReference>
<name>S7WC79_SPRLO</name>
<comment type="caution">
    <text evidence="6">The sequence shown here is derived from an EMBL/GenBank/DDBJ whole genome shotgun (WGS) entry which is preliminary data.</text>
</comment>
<evidence type="ECO:0000313" key="6">
    <source>
        <dbReference type="EMBL" id="EPR79392.1"/>
    </source>
</evidence>
<gene>
    <name evidence="6" type="ORF">SLOPH_128</name>
</gene>
<proteinExistence type="predicted"/>
<organism evidence="6 7">
    <name type="scientific">Spraguea lophii (strain 42_110)</name>
    <name type="common">Microsporidian parasite</name>
    <dbReference type="NCBI Taxonomy" id="1358809"/>
    <lineage>
        <taxon>Eukaryota</taxon>
        <taxon>Fungi</taxon>
        <taxon>Fungi incertae sedis</taxon>
        <taxon>Microsporidia</taxon>
        <taxon>Spragueidae</taxon>
        <taxon>Spraguea</taxon>
    </lineage>
</organism>
<dbReference type="InterPro" id="IPR050652">
    <property type="entry name" value="AN1_A20_ZnFinger"/>
</dbReference>
<evidence type="ECO:0000259" key="5">
    <source>
        <dbReference type="PROSITE" id="PS51039"/>
    </source>
</evidence>
<dbReference type="OrthoDB" id="428577at2759"/>
<keyword evidence="2 4" id="KW-0863">Zinc-finger</keyword>
<dbReference type="OMA" id="CAKHRYS"/>
<protein>
    <submittedName>
        <fullName evidence="6">AN1-like Zinc finger protein</fullName>
    </submittedName>
</protein>
<dbReference type="InterPro" id="IPR035896">
    <property type="entry name" value="AN1-like_Znf"/>
</dbReference>
<evidence type="ECO:0000313" key="7">
    <source>
        <dbReference type="Proteomes" id="UP000014978"/>
    </source>
</evidence>
<dbReference type="PANTHER" id="PTHR10634">
    <property type="entry name" value="AN1-TYPE ZINC FINGER PROTEIN"/>
    <property type="match status" value="1"/>
</dbReference>
<accession>S7WC79</accession>
<keyword evidence="3" id="KW-0862">Zinc</keyword>
<dbReference type="EMBL" id="ATCN01000274">
    <property type="protein sequence ID" value="EPR79392.1"/>
    <property type="molecule type" value="Genomic_DNA"/>
</dbReference>
<dbReference type="Pfam" id="PF01428">
    <property type="entry name" value="zf-AN1"/>
    <property type="match status" value="1"/>
</dbReference>